<dbReference type="Pfam" id="PF00268">
    <property type="entry name" value="Ribonuc_red_sm"/>
    <property type="match status" value="1"/>
</dbReference>
<evidence type="ECO:0000256" key="1">
    <source>
        <dbReference type="ARBA" id="ARBA00012274"/>
    </source>
</evidence>
<proteinExistence type="predicted"/>
<dbReference type="SUPFAM" id="SSF47240">
    <property type="entry name" value="Ferritin-like"/>
    <property type="match status" value="1"/>
</dbReference>
<keyword evidence="3" id="KW-1185">Reference proteome</keyword>
<dbReference type="InterPro" id="IPR012348">
    <property type="entry name" value="RNR-like"/>
</dbReference>
<dbReference type="InterPro" id="IPR009078">
    <property type="entry name" value="Ferritin-like_SF"/>
</dbReference>
<organism evidence="2 3">
    <name type="scientific">Aeromonas phage AhSzw-1</name>
    <dbReference type="NCBI Taxonomy" id="2138299"/>
    <lineage>
        <taxon>Viruses</taxon>
        <taxon>Duplodnaviria</taxon>
        <taxon>Heunggongvirae</taxon>
        <taxon>Uroviricota</taxon>
        <taxon>Caudoviricetes</taxon>
        <taxon>Demerecviridae</taxon>
        <taxon>Shenzhenvirus</taxon>
        <taxon>Shenzhenvirus AhSzw1</taxon>
    </lineage>
</organism>
<dbReference type="Proteomes" id="UP000244342">
    <property type="component" value="Segment"/>
</dbReference>
<dbReference type="GO" id="GO:0009263">
    <property type="term" value="P:deoxyribonucleotide biosynthetic process"/>
    <property type="evidence" value="ECO:0007669"/>
    <property type="project" value="InterPro"/>
</dbReference>
<name>A0A2R4ALZ9_9CAUD</name>
<dbReference type="Gene3D" id="1.10.620.20">
    <property type="entry name" value="Ribonucleotide Reductase, subunit A"/>
    <property type="match status" value="1"/>
</dbReference>
<dbReference type="EMBL" id="MG676225">
    <property type="protein sequence ID" value="AVR76089.1"/>
    <property type="molecule type" value="Genomic_DNA"/>
</dbReference>
<sequence length="161" mass="17915">MANQDILPGIANILTLIIKDEFLHAQADLAILAILKEEWPDEYAEVVNSGYVIELFTQIKEIENDWADYVLPEGTTLVGLSADILKRYSSYVTKNALAPLGIQLEALANTPKSNPIPWVEKFIDLSKLQVAPQETQILTYRVASAGMDSEEELADAVNKWL</sequence>
<reference evidence="3" key="1">
    <citation type="submission" date="2017-12" db="EMBL/GenBank/DDBJ databases">
        <title>Genomic characterization of T5-related Aeromonas hydrophila phages AhSzq-1 and AhSzw-1 and proposal to be two new species.</title>
        <authorList>
            <person name="Yuan S."/>
            <person name="Chen L."/>
            <person name="Ma Y."/>
        </authorList>
    </citation>
    <scope>NUCLEOTIDE SEQUENCE [LARGE SCALE GENOMIC DNA]</scope>
</reference>
<gene>
    <name evidence="2" type="ORF">AhSzw1_53</name>
</gene>
<evidence type="ECO:0000313" key="2">
    <source>
        <dbReference type="EMBL" id="AVR76089.1"/>
    </source>
</evidence>
<evidence type="ECO:0000313" key="3">
    <source>
        <dbReference type="Proteomes" id="UP000244342"/>
    </source>
</evidence>
<dbReference type="GO" id="GO:0004748">
    <property type="term" value="F:ribonucleoside-diphosphate reductase activity, thioredoxin disulfide as acceptor"/>
    <property type="evidence" value="ECO:0007669"/>
    <property type="project" value="UniProtKB-EC"/>
</dbReference>
<dbReference type="UniPathway" id="UPA00326"/>
<dbReference type="InterPro" id="IPR000358">
    <property type="entry name" value="RNR_small_fam"/>
</dbReference>
<dbReference type="EC" id="1.17.4.1" evidence="1"/>
<protein>
    <recommendedName>
        <fullName evidence="1">ribonucleoside-diphosphate reductase</fullName>
        <ecNumber evidence="1">1.17.4.1</ecNumber>
    </recommendedName>
</protein>
<accession>A0A2R4ALZ9</accession>